<dbReference type="OrthoDB" id="9801773at2"/>
<dbReference type="Gene3D" id="3.30.530.20">
    <property type="match status" value="1"/>
</dbReference>
<protein>
    <submittedName>
        <fullName evidence="4">TIGR01777 family protein</fullName>
    </submittedName>
</protein>
<dbReference type="InterPro" id="IPR013549">
    <property type="entry name" value="DUF1731"/>
</dbReference>
<dbReference type="EMBL" id="NMVJ01000009">
    <property type="protein sequence ID" value="OYN89429.1"/>
    <property type="molecule type" value="Genomic_DNA"/>
</dbReference>
<feature type="domain" description="NAD-dependent epimerase/dehydratase" evidence="2">
    <location>
        <begin position="147"/>
        <end position="354"/>
    </location>
</feature>
<dbReference type="CDD" id="cd07820">
    <property type="entry name" value="SRPBCC_3"/>
    <property type="match status" value="1"/>
</dbReference>
<dbReference type="InterPro" id="IPR036291">
    <property type="entry name" value="NAD(P)-bd_dom_sf"/>
</dbReference>
<evidence type="ECO:0000313" key="4">
    <source>
        <dbReference type="EMBL" id="OYN89429.1"/>
    </source>
</evidence>
<reference evidence="4 5" key="1">
    <citation type="submission" date="2017-07" db="EMBL/GenBank/DDBJ databases">
        <title>Draft whole genome sequences of clinical Proprionibacteriaceae strains.</title>
        <authorList>
            <person name="Bernier A.-M."/>
            <person name="Bernard K."/>
            <person name="Domingo M.-C."/>
        </authorList>
    </citation>
    <scope>NUCLEOTIDE SEQUENCE [LARGE SCALE GENOMIC DNA]</scope>
    <source>
        <strain evidence="4 5">NML 150081</strain>
    </source>
</reference>
<dbReference type="InterPro" id="IPR010099">
    <property type="entry name" value="SDR39U1"/>
</dbReference>
<evidence type="ECO:0000256" key="1">
    <source>
        <dbReference type="ARBA" id="ARBA00009353"/>
    </source>
</evidence>
<dbReference type="Pfam" id="PF08338">
    <property type="entry name" value="DUF1731"/>
    <property type="match status" value="1"/>
</dbReference>
<dbReference type="PANTHER" id="PTHR11092">
    <property type="entry name" value="SUGAR NUCLEOTIDE EPIMERASE RELATED"/>
    <property type="match status" value="1"/>
</dbReference>
<sequence length="443" mass="47964">MGIAYRRLVPAPLPTVFEWHTRPGAMTRLTPPWLPMTVRRESTSLRDGRAELALPGGLRWVAQHRPDGYDPPHRFVDELTSLPLRAVVSWRHRHVFEALGHERTYVSDEIDTRIPATTLRPIVAYRHRQLAGDLASLAAAPTAPLTIAITGSNGTIGRQLAAFLSAGGHHVIRLVRRTPTGPDERRWAPLDPDPDLLVGIDAVLHLAGTSIAGRFSDRHKREVGSSRVEPTRRLAAVAARTPDGPRTFVSASAIGIYGADRGDEVLTEDSDRGDGFLADVVAEWEDATRPAAEAGLRTVQVRTGIVQTPQGGVLQIFHPLFAAGLGGRLGDGKQWLSWIGIDDLVDVYHRALVSEQLAGPVNAVAPHPVRNEEYAATLAQLLHRPAALPTPALGPRVLLGREGADELALASQRVQPAGLTELGHEFRHAELAAALGHLLGRVE</sequence>
<dbReference type="InterPro" id="IPR001509">
    <property type="entry name" value="Epimerase_deHydtase"/>
</dbReference>
<proteinExistence type="inferred from homology"/>
<name>A0A255ECY9_9ACTN</name>
<dbReference type="SUPFAM" id="SSF51735">
    <property type="entry name" value="NAD(P)-binding Rossmann-fold domains"/>
    <property type="match status" value="1"/>
</dbReference>
<dbReference type="Proteomes" id="UP000216300">
    <property type="component" value="Unassembled WGS sequence"/>
</dbReference>
<dbReference type="AlphaFoldDB" id="A0A255ECY9"/>
<dbReference type="Pfam" id="PF01370">
    <property type="entry name" value="Epimerase"/>
    <property type="match status" value="1"/>
</dbReference>
<dbReference type="RefSeq" id="WP_094455163.1">
    <property type="nucleotide sequence ID" value="NZ_NMVJ01000009.1"/>
</dbReference>
<organism evidence="4 5">
    <name type="scientific">Parenemella sanctibonifatiensis</name>
    <dbReference type="NCBI Taxonomy" id="2016505"/>
    <lineage>
        <taxon>Bacteria</taxon>
        <taxon>Bacillati</taxon>
        <taxon>Actinomycetota</taxon>
        <taxon>Actinomycetes</taxon>
        <taxon>Propionibacteriales</taxon>
        <taxon>Propionibacteriaceae</taxon>
        <taxon>Parenemella</taxon>
    </lineage>
</organism>
<keyword evidence="5" id="KW-1185">Reference proteome</keyword>
<dbReference type="SUPFAM" id="SSF55961">
    <property type="entry name" value="Bet v1-like"/>
    <property type="match status" value="1"/>
</dbReference>
<comment type="similarity">
    <text evidence="1">Belongs to the NAD(P)-dependent epimerase/dehydratase family. SDR39U1 subfamily.</text>
</comment>
<dbReference type="Gene3D" id="3.40.50.720">
    <property type="entry name" value="NAD(P)-binding Rossmann-like Domain"/>
    <property type="match status" value="1"/>
</dbReference>
<accession>A0A255ECY9</accession>
<evidence type="ECO:0000313" key="5">
    <source>
        <dbReference type="Proteomes" id="UP000216300"/>
    </source>
</evidence>
<dbReference type="NCBIfam" id="TIGR01777">
    <property type="entry name" value="yfcH"/>
    <property type="match status" value="1"/>
</dbReference>
<dbReference type="InterPro" id="IPR023393">
    <property type="entry name" value="START-like_dom_sf"/>
</dbReference>
<evidence type="ECO:0000259" key="2">
    <source>
        <dbReference type="Pfam" id="PF01370"/>
    </source>
</evidence>
<gene>
    <name evidence="4" type="ORF">CGZ91_11080</name>
</gene>
<comment type="caution">
    <text evidence="4">The sequence shown here is derived from an EMBL/GenBank/DDBJ whole genome shotgun (WGS) entry which is preliminary data.</text>
</comment>
<feature type="domain" description="DUF1731" evidence="3">
    <location>
        <begin position="390"/>
        <end position="438"/>
    </location>
</feature>
<evidence type="ECO:0000259" key="3">
    <source>
        <dbReference type="Pfam" id="PF08338"/>
    </source>
</evidence>
<dbReference type="PANTHER" id="PTHR11092:SF0">
    <property type="entry name" value="EPIMERASE FAMILY PROTEIN SDR39U1"/>
    <property type="match status" value="1"/>
</dbReference>